<gene>
    <name evidence="3" type="primary">dgt</name>
    <name evidence="3" type="ORF">GCM10009717_34810</name>
</gene>
<dbReference type="PROSITE" id="PS51831">
    <property type="entry name" value="HD"/>
    <property type="match status" value="1"/>
</dbReference>
<dbReference type="InterPro" id="IPR050135">
    <property type="entry name" value="dGTPase-like"/>
</dbReference>
<keyword evidence="4" id="KW-1185">Reference proteome</keyword>
<dbReference type="EMBL" id="BAAAMK010000010">
    <property type="protein sequence ID" value="GAA1965011.1"/>
    <property type="molecule type" value="Genomic_DNA"/>
</dbReference>
<feature type="domain" description="HD" evidence="2">
    <location>
        <begin position="61"/>
        <end position="242"/>
    </location>
</feature>
<reference evidence="3 4" key="1">
    <citation type="journal article" date="2019" name="Int. J. Syst. Evol. Microbiol.">
        <title>The Global Catalogue of Microorganisms (GCM) 10K type strain sequencing project: providing services to taxonomists for standard genome sequencing and annotation.</title>
        <authorList>
            <consortium name="The Broad Institute Genomics Platform"/>
            <consortium name="The Broad Institute Genome Sequencing Center for Infectious Disease"/>
            <person name="Wu L."/>
            <person name="Ma J."/>
        </authorList>
    </citation>
    <scope>NUCLEOTIDE SEQUENCE [LARGE SCALE GENOMIC DNA]</scope>
    <source>
        <strain evidence="3 4">JCM 13584</strain>
    </source>
</reference>
<dbReference type="NCBIfam" id="TIGR01353">
    <property type="entry name" value="dGTP_triPase"/>
    <property type="match status" value="1"/>
</dbReference>
<comment type="caution">
    <text evidence="3">The sequence shown here is derived from an EMBL/GenBank/DDBJ whole genome shotgun (WGS) entry which is preliminary data.</text>
</comment>
<dbReference type="InterPro" id="IPR006261">
    <property type="entry name" value="dGTPase"/>
</dbReference>
<dbReference type="RefSeq" id="WP_157415572.1">
    <property type="nucleotide sequence ID" value="NZ_BAAAMK010000010.1"/>
</dbReference>
<protein>
    <submittedName>
        <fullName evidence="3">DNTP triphosphohydrolase</fullName>
    </submittedName>
</protein>
<proteinExistence type="predicted"/>
<sequence length="505" mass="54802">MIVERGTRLVTEPSTSVQVTGEHSQFRLDLERIRFSPYFSRLSAVTQVIAQPGAGPLIHNRLTHSIKVTAVARAIAVGLSDAASPARALALEHGCDAVAVQAAASAHDLGHPPFGHLGEHVLDRLARETLGLSDGFEGNAQTYRIMATLDVSANAPHGLNLTAAVRAAVAKYPWTRFVDAASLPSGPLPRGMRRVSGGVEVAKFSAYDLDSADLFSARTGLPPLQQSLECSIMDIADDIAYSIHDVDDFYRAGLLSQGQVAREFRGFIENGAQLRELDADAITARSAPPGAALENLRRKLHRSDAWIASDEAFREAVDVVADDLVDGLLAIPFDGSIASERSLSSFTNRWISHLQTSVVPAPADEIRTGFVTLDRLAWHEVEVLKFVHRHFILDRADIAMYQRGLSRVLTRAVKGLTAWITDDIDRHRVPQRLRELVDLATEGYGLLRVAKPEGVPIPDAGDVHRLGVGRGVIDYVASLSDDQALAVSEAIDGRPDRLWDIGQSL</sequence>
<organism evidence="3 4">
    <name type="scientific">Agromyces allii</name>
    <dbReference type="NCBI Taxonomy" id="393607"/>
    <lineage>
        <taxon>Bacteria</taxon>
        <taxon>Bacillati</taxon>
        <taxon>Actinomycetota</taxon>
        <taxon>Actinomycetes</taxon>
        <taxon>Micrococcales</taxon>
        <taxon>Microbacteriaceae</taxon>
        <taxon>Agromyces</taxon>
    </lineage>
</organism>
<dbReference type="PANTHER" id="PTHR11373">
    <property type="entry name" value="DEOXYNUCLEOSIDE TRIPHOSPHATE TRIPHOSPHOHYDROLASE"/>
    <property type="match status" value="1"/>
</dbReference>
<dbReference type="InterPro" id="IPR006674">
    <property type="entry name" value="HD_domain"/>
</dbReference>
<dbReference type="SMART" id="SM00471">
    <property type="entry name" value="HDc"/>
    <property type="match status" value="1"/>
</dbReference>
<evidence type="ECO:0000313" key="3">
    <source>
        <dbReference type="EMBL" id="GAA1965011.1"/>
    </source>
</evidence>
<dbReference type="InterPro" id="IPR003607">
    <property type="entry name" value="HD/PDEase_dom"/>
</dbReference>
<evidence type="ECO:0000313" key="4">
    <source>
        <dbReference type="Proteomes" id="UP001499954"/>
    </source>
</evidence>
<accession>A0ABN2R7X7</accession>
<name>A0ABN2R7X7_9MICO</name>
<dbReference type="Gene3D" id="1.10.3210.10">
    <property type="entry name" value="Hypothetical protein af1432"/>
    <property type="match status" value="1"/>
</dbReference>
<keyword evidence="1" id="KW-0378">Hydrolase</keyword>
<evidence type="ECO:0000259" key="2">
    <source>
        <dbReference type="PROSITE" id="PS51831"/>
    </source>
</evidence>
<dbReference type="Pfam" id="PF01966">
    <property type="entry name" value="HD"/>
    <property type="match status" value="1"/>
</dbReference>
<dbReference type="Proteomes" id="UP001499954">
    <property type="component" value="Unassembled WGS sequence"/>
</dbReference>
<dbReference type="PANTHER" id="PTHR11373:SF32">
    <property type="entry name" value="DEOXYGUANOSINETRIPHOSPHATE TRIPHOSPHOHYDROLASE"/>
    <property type="match status" value="1"/>
</dbReference>
<evidence type="ECO:0000256" key="1">
    <source>
        <dbReference type="ARBA" id="ARBA00022801"/>
    </source>
</evidence>
<dbReference type="SUPFAM" id="SSF109604">
    <property type="entry name" value="HD-domain/PDEase-like"/>
    <property type="match status" value="1"/>
</dbReference>